<evidence type="ECO:0000256" key="1">
    <source>
        <dbReference type="SAM" id="Phobius"/>
    </source>
</evidence>
<gene>
    <name evidence="2" type="ORF">Tco_0936698</name>
</gene>
<keyword evidence="1" id="KW-1133">Transmembrane helix</keyword>
<sequence>MSRSSIFISFAIRRPANNGSYSASWSDIAFTFEGLALIPIFVMRYPRNGPSFTPKEHFLGLSFILIVQSLSKVSWMSAMSSFDSLFITMSSTWTSRFCPI</sequence>
<keyword evidence="1" id="KW-0812">Transmembrane</keyword>
<keyword evidence="1" id="KW-0472">Membrane</keyword>
<evidence type="ECO:0000313" key="2">
    <source>
        <dbReference type="EMBL" id="GJT36833.1"/>
    </source>
</evidence>
<dbReference type="Proteomes" id="UP001151760">
    <property type="component" value="Unassembled WGS sequence"/>
</dbReference>
<feature type="transmembrane region" description="Helical" evidence="1">
    <location>
        <begin position="28"/>
        <end position="46"/>
    </location>
</feature>
<comment type="caution">
    <text evidence="2">The sequence shown here is derived from an EMBL/GenBank/DDBJ whole genome shotgun (WGS) entry which is preliminary data.</text>
</comment>
<keyword evidence="3" id="KW-1185">Reference proteome</keyword>
<reference evidence="2" key="1">
    <citation type="journal article" date="2022" name="Int. J. Mol. Sci.">
        <title>Draft Genome of Tanacetum Coccineum: Genomic Comparison of Closely Related Tanacetum-Family Plants.</title>
        <authorList>
            <person name="Yamashiro T."/>
            <person name="Shiraishi A."/>
            <person name="Nakayama K."/>
            <person name="Satake H."/>
        </authorList>
    </citation>
    <scope>NUCLEOTIDE SEQUENCE</scope>
</reference>
<evidence type="ECO:0000313" key="3">
    <source>
        <dbReference type="Proteomes" id="UP001151760"/>
    </source>
</evidence>
<dbReference type="EMBL" id="BQNB010015173">
    <property type="protein sequence ID" value="GJT36833.1"/>
    <property type="molecule type" value="Genomic_DNA"/>
</dbReference>
<organism evidence="2 3">
    <name type="scientific">Tanacetum coccineum</name>
    <dbReference type="NCBI Taxonomy" id="301880"/>
    <lineage>
        <taxon>Eukaryota</taxon>
        <taxon>Viridiplantae</taxon>
        <taxon>Streptophyta</taxon>
        <taxon>Embryophyta</taxon>
        <taxon>Tracheophyta</taxon>
        <taxon>Spermatophyta</taxon>
        <taxon>Magnoliopsida</taxon>
        <taxon>eudicotyledons</taxon>
        <taxon>Gunneridae</taxon>
        <taxon>Pentapetalae</taxon>
        <taxon>asterids</taxon>
        <taxon>campanulids</taxon>
        <taxon>Asterales</taxon>
        <taxon>Asteraceae</taxon>
        <taxon>Asteroideae</taxon>
        <taxon>Anthemideae</taxon>
        <taxon>Anthemidinae</taxon>
        <taxon>Tanacetum</taxon>
    </lineage>
</organism>
<reference evidence="2" key="2">
    <citation type="submission" date="2022-01" db="EMBL/GenBank/DDBJ databases">
        <authorList>
            <person name="Yamashiro T."/>
            <person name="Shiraishi A."/>
            <person name="Satake H."/>
            <person name="Nakayama K."/>
        </authorList>
    </citation>
    <scope>NUCLEOTIDE SEQUENCE</scope>
</reference>
<accession>A0ABQ5DD07</accession>
<protein>
    <submittedName>
        <fullName evidence="2">Uncharacterized protein</fullName>
    </submittedName>
</protein>
<proteinExistence type="predicted"/>
<feature type="transmembrane region" description="Helical" evidence="1">
    <location>
        <begin position="58"/>
        <end position="78"/>
    </location>
</feature>
<name>A0ABQ5DD07_9ASTR</name>